<evidence type="ECO:0000313" key="4">
    <source>
        <dbReference type="EMBL" id="KAF7318727.1"/>
    </source>
</evidence>
<dbReference type="GO" id="GO:0008270">
    <property type="term" value="F:zinc ion binding"/>
    <property type="evidence" value="ECO:0007669"/>
    <property type="project" value="InterPro"/>
</dbReference>
<keyword evidence="1" id="KW-0539">Nucleus</keyword>
<dbReference type="CDD" id="cd00067">
    <property type="entry name" value="GAL4"/>
    <property type="match status" value="1"/>
</dbReference>
<organism evidence="4 5">
    <name type="scientific">Mycena chlorophos</name>
    <name type="common">Agaric fungus</name>
    <name type="synonym">Agaricus chlorophos</name>
    <dbReference type="NCBI Taxonomy" id="658473"/>
    <lineage>
        <taxon>Eukaryota</taxon>
        <taxon>Fungi</taxon>
        <taxon>Dikarya</taxon>
        <taxon>Basidiomycota</taxon>
        <taxon>Agaricomycotina</taxon>
        <taxon>Agaricomycetes</taxon>
        <taxon>Agaricomycetidae</taxon>
        <taxon>Agaricales</taxon>
        <taxon>Marasmiineae</taxon>
        <taxon>Mycenaceae</taxon>
        <taxon>Mycena</taxon>
    </lineage>
</organism>
<proteinExistence type="predicted"/>
<evidence type="ECO:0000256" key="1">
    <source>
        <dbReference type="ARBA" id="ARBA00023242"/>
    </source>
</evidence>
<dbReference type="OrthoDB" id="2260578at2759"/>
<feature type="region of interest" description="Disordered" evidence="2">
    <location>
        <begin position="121"/>
        <end position="222"/>
    </location>
</feature>
<dbReference type="InterPro" id="IPR050797">
    <property type="entry name" value="Carb_Metab_Trans_Reg"/>
</dbReference>
<reference evidence="4" key="1">
    <citation type="submission" date="2020-05" db="EMBL/GenBank/DDBJ databases">
        <title>Mycena genomes resolve the evolution of fungal bioluminescence.</title>
        <authorList>
            <person name="Tsai I.J."/>
        </authorList>
    </citation>
    <scope>NUCLEOTIDE SEQUENCE</scope>
    <source>
        <strain evidence="4">110903Hualien_Pintung</strain>
    </source>
</reference>
<dbReference type="PROSITE" id="PS50048">
    <property type="entry name" value="ZN2_CY6_FUNGAL_2"/>
    <property type="match status" value="1"/>
</dbReference>
<feature type="compositionally biased region" description="Low complexity" evidence="2">
    <location>
        <begin position="46"/>
        <end position="65"/>
    </location>
</feature>
<protein>
    <submittedName>
        <fullName evidence="4">C6 finger domain</fullName>
    </submittedName>
</protein>
<feature type="domain" description="Zn(2)-C6 fungal-type" evidence="3">
    <location>
        <begin position="82"/>
        <end position="114"/>
    </location>
</feature>
<comment type="caution">
    <text evidence="4">The sequence shown here is derived from an EMBL/GenBank/DDBJ whole genome shotgun (WGS) entry which is preliminary data.</text>
</comment>
<dbReference type="EMBL" id="JACAZE010000004">
    <property type="protein sequence ID" value="KAF7318727.1"/>
    <property type="molecule type" value="Genomic_DNA"/>
</dbReference>
<dbReference type="PROSITE" id="PS00463">
    <property type="entry name" value="ZN2_CY6_FUNGAL_1"/>
    <property type="match status" value="1"/>
</dbReference>
<dbReference type="Gene3D" id="4.10.240.10">
    <property type="entry name" value="Zn(2)-C6 fungal-type DNA-binding domain"/>
    <property type="match status" value="1"/>
</dbReference>
<dbReference type="SMART" id="SM00066">
    <property type="entry name" value="GAL4"/>
    <property type="match status" value="1"/>
</dbReference>
<dbReference type="GO" id="GO:0000981">
    <property type="term" value="F:DNA-binding transcription factor activity, RNA polymerase II-specific"/>
    <property type="evidence" value="ECO:0007669"/>
    <property type="project" value="InterPro"/>
</dbReference>
<feature type="region of interest" description="Disordered" evidence="2">
    <location>
        <begin position="37"/>
        <end position="68"/>
    </location>
</feature>
<evidence type="ECO:0000256" key="2">
    <source>
        <dbReference type="SAM" id="MobiDB-lite"/>
    </source>
</evidence>
<accession>A0A8H6TL79</accession>
<evidence type="ECO:0000313" key="5">
    <source>
        <dbReference type="Proteomes" id="UP000613580"/>
    </source>
</evidence>
<dbReference type="InterPro" id="IPR001138">
    <property type="entry name" value="Zn2Cys6_DnaBD"/>
</dbReference>
<dbReference type="Proteomes" id="UP000613580">
    <property type="component" value="Unassembled WGS sequence"/>
</dbReference>
<gene>
    <name evidence="4" type="ORF">HMN09_00384900</name>
</gene>
<name>A0A8H6TL79_MYCCL</name>
<dbReference type="InterPro" id="IPR036864">
    <property type="entry name" value="Zn2-C6_fun-type_DNA-bd_sf"/>
</dbReference>
<sequence length="350" mass="36915">MTFLPEDETPIGERTSYSVLRHGFLSFSFRRQCGSPPRRTIKDARASTWDSTASSSTSAIPMTTSDLSSSPVFQKRRRAYIACSNCRKRKIKCVPEADYRPCARCSKKGLVCEYISVADSQPDQLPPPPAMHSAPAGSTTSGSPSEGGYSPEPSESPTDHGDAWPHSITPPSAGLQGFLPSRTVSARASSRAQHPAPQPSPSLFRPLTWPTRSQGGGGQQQAPVVSLERISQPRLDPAFLDLYDALQVYDAQAQAGDPYAQAGSPVPVSVPVSVPVGYGLPTGVVAAPSPVPVPGLELEYPHPHARDAGAAGFTAAVPPPGYAWIPQPRNPACRCPPGAPCYCGAAGFTG</sequence>
<dbReference type="PANTHER" id="PTHR31668">
    <property type="entry name" value="GLUCOSE TRANSPORT TRANSCRIPTION REGULATOR RGT1-RELATED-RELATED"/>
    <property type="match status" value="1"/>
</dbReference>
<dbReference type="SUPFAM" id="SSF57701">
    <property type="entry name" value="Zn2/Cys6 DNA-binding domain"/>
    <property type="match status" value="1"/>
</dbReference>
<feature type="compositionally biased region" description="Low complexity" evidence="2">
    <location>
        <begin position="133"/>
        <end position="156"/>
    </location>
</feature>
<keyword evidence="5" id="KW-1185">Reference proteome</keyword>
<evidence type="ECO:0000259" key="3">
    <source>
        <dbReference type="PROSITE" id="PS50048"/>
    </source>
</evidence>
<dbReference type="AlphaFoldDB" id="A0A8H6TL79"/>
<dbReference type="Pfam" id="PF00172">
    <property type="entry name" value="Zn_clus"/>
    <property type="match status" value="1"/>
</dbReference>
<feature type="compositionally biased region" description="Low complexity" evidence="2">
    <location>
        <begin position="181"/>
        <end position="192"/>
    </location>
</feature>